<keyword evidence="4 6" id="KW-0274">FAD</keyword>
<organism evidence="10 11">
    <name type="scientific">Rhizobium setariae</name>
    <dbReference type="NCBI Taxonomy" id="2801340"/>
    <lineage>
        <taxon>Bacteria</taxon>
        <taxon>Pseudomonadati</taxon>
        <taxon>Pseudomonadota</taxon>
        <taxon>Alphaproteobacteria</taxon>
        <taxon>Hyphomicrobiales</taxon>
        <taxon>Rhizobiaceae</taxon>
        <taxon>Rhizobium/Agrobacterium group</taxon>
        <taxon>Rhizobium</taxon>
    </lineage>
</organism>
<evidence type="ECO:0000259" key="8">
    <source>
        <dbReference type="Pfam" id="PF02770"/>
    </source>
</evidence>
<evidence type="ECO:0000256" key="6">
    <source>
        <dbReference type="RuleBase" id="RU362125"/>
    </source>
</evidence>
<evidence type="ECO:0000256" key="1">
    <source>
        <dbReference type="ARBA" id="ARBA00001974"/>
    </source>
</evidence>
<evidence type="ECO:0000256" key="4">
    <source>
        <dbReference type="ARBA" id="ARBA00022827"/>
    </source>
</evidence>
<evidence type="ECO:0000256" key="5">
    <source>
        <dbReference type="ARBA" id="ARBA00023002"/>
    </source>
</evidence>
<evidence type="ECO:0000256" key="2">
    <source>
        <dbReference type="ARBA" id="ARBA00009347"/>
    </source>
</evidence>
<name>A0A937CMY7_9HYPH</name>
<dbReference type="InterPro" id="IPR037069">
    <property type="entry name" value="AcylCoA_DH/ox_N_sf"/>
</dbReference>
<dbReference type="AlphaFoldDB" id="A0A937CMY7"/>
<dbReference type="Gene3D" id="2.40.110.10">
    <property type="entry name" value="Butyryl-CoA Dehydrogenase, subunit A, domain 2"/>
    <property type="match status" value="1"/>
</dbReference>
<dbReference type="InterPro" id="IPR013786">
    <property type="entry name" value="AcylCoA_DH/ox_N"/>
</dbReference>
<feature type="domain" description="Acyl-CoA dehydrogenase/oxidase N-terminal" evidence="9">
    <location>
        <begin position="19"/>
        <end position="102"/>
    </location>
</feature>
<dbReference type="InterPro" id="IPR009075">
    <property type="entry name" value="AcylCo_DH/oxidase_C"/>
</dbReference>
<dbReference type="InterPro" id="IPR006091">
    <property type="entry name" value="Acyl-CoA_Oxase/DH_mid-dom"/>
</dbReference>
<dbReference type="InterPro" id="IPR046373">
    <property type="entry name" value="Acyl-CoA_Oxase/DH_mid-dom_sf"/>
</dbReference>
<protein>
    <submittedName>
        <fullName evidence="10">Acyl-CoA dehydrogenase family protein</fullName>
    </submittedName>
</protein>
<dbReference type="Proteomes" id="UP000633219">
    <property type="component" value="Unassembled WGS sequence"/>
</dbReference>
<comment type="cofactor">
    <cofactor evidence="1 6">
        <name>FAD</name>
        <dbReference type="ChEBI" id="CHEBI:57692"/>
    </cofactor>
</comment>
<reference evidence="10" key="1">
    <citation type="submission" date="2021-01" db="EMBL/GenBank/DDBJ databases">
        <title>Rhizobium sp. strain KVB221 16S ribosomal RNA gene Genome sequencing and assembly.</title>
        <authorList>
            <person name="Kang M."/>
        </authorList>
    </citation>
    <scope>NUCLEOTIDE SEQUENCE</scope>
    <source>
        <strain evidence="10">KVB221</strain>
    </source>
</reference>
<comment type="caution">
    <text evidence="10">The sequence shown here is derived from an EMBL/GenBank/DDBJ whole genome shotgun (WGS) entry which is preliminary data.</text>
</comment>
<dbReference type="PIRSF" id="PIRSF016578">
    <property type="entry name" value="HsaA"/>
    <property type="match status" value="1"/>
</dbReference>
<evidence type="ECO:0000256" key="3">
    <source>
        <dbReference type="ARBA" id="ARBA00022630"/>
    </source>
</evidence>
<dbReference type="SUPFAM" id="SSF56645">
    <property type="entry name" value="Acyl-CoA dehydrogenase NM domain-like"/>
    <property type="match status" value="1"/>
</dbReference>
<dbReference type="Pfam" id="PF02770">
    <property type="entry name" value="Acyl-CoA_dh_M"/>
    <property type="match status" value="1"/>
</dbReference>
<evidence type="ECO:0000259" key="7">
    <source>
        <dbReference type="Pfam" id="PF00441"/>
    </source>
</evidence>
<evidence type="ECO:0000313" key="10">
    <source>
        <dbReference type="EMBL" id="MBL0371454.1"/>
    </source>
</evidence>
<dbReference type="InterPro" id="IPR009100">
    <property type="entry name" value="AcylCoA_DH/oxidase_NM_dom_sf"/>
</dbReference>
<proteinExistence type="inferred from homology"/>
<dbReference type="PANTHER" id="PTHR43884">
    <property type="entry name" value="ACYL-COA DEHYDROGENASE"/>
    <property type="match status" value="1"/>
</dbReference>
<dbReference type="GO" id="GO:0050660">
    <property type="term" value="F:flavin adenine dinucleotide binding"/>
    <property type="evidence" value="ECO:0007669"/>
    <property type="project" value="InterPro"/>
</dbReference>
<evidence type="ECO:0000313" key="11">
    <source>
        <dbReference type="Proteomes" id="UP000633219"/>
    </source>
</evidence>
<feature type="domain" description="Acyl-CoA dehydrogenase/oxidase C-terminal" evidence="7">
    <location>
        <begin position="269"/>
        <end position="383"/>
    </location>
</feature>
<keyword evidence="11" id="KW-1185">Reference proteome</keyword>
<dbReference type="GO" id="GO:0003995">
    <property type="term" value="F:acyl-CoA dehydrogenase activity"/>
    <property type="evidence" value="ECO:0007669"/>
    <property type="project" value="TreeGrafter"/>
</dbReference>
<dbReference type="EMBL" id="JAEQNC010000003">
    <property type="protein sequence ID" value="MBL0371454.1"/>
    <property type="molecule type" value="Genomic_DNA"/>
</dbReference>
<feature type="domain" description="Acyl-CoA oxidase/dehydrogenase middle" evidence="8">
    <location>
        <begin position="155"/>
        <end position="237"/>
    </location>
</feature>
<dbReference type="SUPFAM" id="SSF47203">
    <property type="entry name" value="Acyl-CoA dehydrogenase C-terminal domain-like"/>
    <property type="match status" value="1"/>
</dbReference>
<dbReference type="Gene3D" id="1.10.540.10">
    <property type="entry name" value="Acyl-CoA dehydrogenase/oxidase, N-terminal domain"/>
    <property type="match status" value="1"/>
</dbReference>
<sequence>MSFSNYYDLECLSSDLRTMMEKANLLGREGFAARAFAHDRDASFPTQNYDDLRAHGFLKLVVPKEFGGYGFTVGEYATVAAEIGKYCGATALTFNMHTSAMLWSNFMFDMPDLTEEERTAFARMRERQFRRVVEEGAIYSQPISEGGQNWTSKPIQTNCRKVDGGYLINGFKKFASLAGNCDYYCIVCTEHFAGIEPRHEDTMIFAVPKDAPGLTVVGDWDPIGMRGTVSRDLILKDIFVTDEDLMMPRGVFSKTLPNWPHMMALLSPTYMGVSQAAYDYTVAYLRGEAEGKGIDRRIYPTKRIAVGRMYQKLMEMRSLWHRAMMEAKAYPSKAEVMRLYAAQYAVMEGVQEMTALAIRTCGGQSMLKSLPLERLYRDSRCGALMLPYTSEIMEDYLSVLTLYDMDEIDNVGTDTESARTSLWRGGHGSSKALR</sequence>
<dbReference type="CDD" id="cd00567">
    <property type="entry name" value="ACAD"/>
    <property type="match status" value="1"/>
</dbReference>
<comment type="similarity">
    <text evidence="2 6">Belongs to the acyl-CoA dehydrogenase family.</text>
</comment>
<dbReference type="Pfam" id="PF02771">
    <property type="entry name" value="Acyl-CoA_dh_N"/>
    <property type="match status" value="1"/>
</dbReference>
<keyword evidence="5 6" id="KW-0560">Oxidoreductase</keyword>
<dbReference type="PANTHER" id="PTHR43884:SF25">
    <property type="entry name" value="ACYL-COA DEHYDROGENASE YDBM-RELATED"/>
    <property type="match status" value="1"/>
</dbReference>
<dbReference type="Gene3D" id="1.20.140.10">
    <property type="entry name" value="Butyryl-CoA Dehydrogenase, subunit A, domain 3"/>
    <property type="match status" value="1"/>
</dbReference>
<gene>
    <name evidence="10" type="ORF">JJB09_05385</name>
</gene>
<evidence type="ECO:0000259" key="9">
    <source>
        <dbReference type="Pfam" id="PF02771"/>
    </source>
</evidence>
<dbReference type="Pfam" id="PF00441">
    <property type="entry name" value="Acyl-CoA_dh_1"/>
    <property type="match status" value="1"/>
</dbReference>
<accession>A0A937CMY7</accession>
<keyword evidence="3 6" id="KW-0285">Flavoprotein</keyword>
<dbReference type="InterPro" id="IPR036250">
    <property type="entry name" value="AcylCo_DH-like_C"/>
</dbReference>